<dbReference type="Proteomes" id="UP000799539">
    <property type="component" value="Unassembled WGS sequence"/>
</dbReference>
<dbReference type="EMBL" id="ML992729">
    <property type="protein sequence ID" value="KAF2206255.1"/>
    <property type="molecule type" value="Genomic_DNA"/>
</dbReference>
<dbReference type="InterPro" id="IPR035959">
    <property type="entry name" value="RutC-like_sf"/>
</dbReference>
<keyword evidence="2" id="KW-1185">Reference proteome</keyword>
<proteinExistence type="predicted"/>
<name>A0A6A6EX05_9PEZI</name>
<dbReference type="SUPFAM" id="SSF55298">
    <property type="entry name" value="YjgF-like"/>
    <property type="match status" value="1"/>
</dbReference>
<reference evidence="1" key="1">
    <citation type="journal article" date="2020" name="Stud. Mycol.">
        <title>101 Dothideomycetes genomes: a test case for predicting lifestyles and emergence of pathogens.</title>
        <authorList>
            <person name="Haridas S."/>
            <person name="Albert R."/>
            <person name="Binder M."/>
            <person name="Bloem J."/>
            <person name="Labutti K."/>
            <person name="Salamov A."/>
            <person name="Andreopoulos B."/>
            <person name="Baker S."/>
            <person name="Barry K."/>
            <person name="Bills G."/>
            <person name="Bluhm B."/>
            <person name="Cannon C."/>
            <person name="Castanera R."/>
            <person name="Culley D."/>
            <person name="Daum C."/>
            <person name="Ezra D."/>
            <person name="Gonzalez J."/>
            <person name="Henrissat B."/>
            <person name="Kuo A."/>
            <person name="Liang C."/>
            <person name="Lipzen A."/>
            <person name="Lutzoni F."/>
            <person name="Magnuson J."/>
            <person name="Mondo S."/>
            <person name="Nolan M."/>
            <person name="Ohm R."/>
            <person name="Pangilinan J."/>
            <person name="Park H.-J."/>
            <person name="Ramirez L."/>
            <person name="Alfaro M."/>
            <person name="Sun H."/>
            <person name="Tritt A."/>
            <person name="Yoshinaga Y."/>
            <person name="Zwiers L.-H."/>
            <person name="Turgeon B."/>
            <person name="Goodwin S."/>
            <person name="Spatafora J."/>
            <person name="Crous P."/>
            <person name="Grigoriev I."/>
        </authorList>
    </citation>
    <scope>NUCLEOTIDE SEQUENCE</scope>
    <source>
        <strain evidence="1">SCOH1-5</strain>
    </source>
</reference>
<accession>A0A6A6EX05</accession>
<evidence type="ECO:0000313" key="1">
    <source>
        <dbReference type="EMBL" id="KAF2206255.1"/>
    </source>
</evidence>
<dbReference type="AlphaFoldDB" id="A0A6A6EX05"/>
<dbReference type="Gene3D" id="3.30.1330.40">
    <property type="entry name" value="RutC-like"/>
    <property type="match status" value="1"/>
</dbReference>
<protein>
    <submittedName>
        <fullName evidence="1">Uncharacterized protein</fullName>
    </submittedName>
</protein>
<organism evidence="1 2">
    <name type="scientific">Cercospora zeae-maydis SCOH1-5</name>
    <dbReference type="NCBI Taxonomy" id="717836"/>
    <lineage>
        <taxon>Eukaryota</taxon>
        <taxon>Fungi</taxon>
        <taxon>Dikarya</taxon>
        <taxon>Ascomycota</taxon>
        <taxon>Pezizomycotina</taxon>
        <taxon>Dothideomycetes</taxon>
        <taxon>Dothideomycetidae</taxon>
        <taxon>Mycosphaerellales</taxon>
        <taxon>Mycosphaerellaceae</taxon>
        <taxon>Cercospora</taxon>
    </lineage>
</organism>
<dbReference type="OrthoDB" id="309640at2759"/>
<gene>
    <name evidence="1" type="ORF">CERZMDRAFT_103579</name>
</gene>
<sequence>MSPNGKAFILNPPYQKAPRIFLRPVHGAGVEEGKVSDVRIQTKTILKPIDEITSGASNGRGGVANLIYPVVYLTEVESGCKGMNVEWNKVFGSREMAPARATIGVKDLRDISNAGIRRDPPISCDVLSAFMTEL</sequence>
<evidence type="ECO:0000313" key="2">
    <source>
        <dbReference type="Proteomes" id="UP000799539"/>
    </source>
</evidence>